<evidence type="ECO:0000313" key="1">
    <source>
        <dbReference type="EMBL" id="KIH56752.1"/>
    </source>
</evidence>
<dbReference type="OrthoDB" id="5842568at2759"/>
<dbReference type="AlphaFoldDB" id="A0A0C2D3Z4"/>
<evidence type="ECO:0008006" key="3">
    <source>
        <dbReference type="Google" id="ProtNLM"/>
    </source>
</evidence>
<keyword evidence="2" id="KW-1185">Reference proteome</keyword>
<reference evidence="1 2" key="1">
    <citation type="submission" date="2013-12" db="EMBL/GenBank/DDBJ databases">
        <title>Draft genome of the parsitic nematode Ancylostoma duodenale.</title>
        <authorList>
            <person name="Mitreva M."/>
        </authorList>
    </citation>
    <scope>NUCLEOTIDE SEQUENCE [LARGE SCALE GENOMIC DNA]</scope>
    <source>
        <strain evidence="1 2">Zhejiang</strain>
    </source>
</reference>
<accession>A0A0C2D3Z4</accession>
<dbReference type="SUPFAM" id="SSF47986">
    <property type="entry name" value="DEATH domain"/>
    <property type="match status" value="1"/>
</dbReference>
<gene>
    <name evidence="1" type="ORF">ANCDUO_13063</name>
</gene>
<organism evidence="1 2">
    <name type="scientific">Ancylostoma duodenale</name>
    <dbReference type="NCBI Taxonomy" id="51022"/>
    <lineage>
        <taxon>Eukaryota</taxon>
        <taxon>Metazoa</taxon>
        <taxon>Ecdysozoa</taxon>
        <taxon>Nematoda</taxon>
        <taxon>Chromadorea</taxon>
        <taxon>Rhabditida</taxon>
        <taxon>Rhabditina</taxon>
        <taxon>Rhabditomorpha</taxon>
        <taxon>Strongyloidea</taxon>
        <taxon>Ancylostomatidae</taxon>
        <taxon>Ancylostomatinae</taxon>
        <taxon>Ancylostoma</taxon>
    </lineage>
</organism>
<name>A0A0C2D3Z4_9BILA</name>
<protein>
    <recommendedName>
        <fullName evidence="3">Death domain-containing protein</fullName>
    </recommendedName>
</protein>
<sequence length="77" mass="8583">MLLNGVLCVKDGLFSEDEVERIGREANPGESVLRAWSNRGQSVRDLLVRLQALSKRHGAAMDQAQLILSRKFSESTQ</sequence>
<proteinExistence type="predicted"/>
<dbReference type="Proteomes" id="UP000054047">
    <property type="component" value="Unassembled WGS sequence"/>
</dbReference>
<dbReference type="InterPro" id="IPR011029">
    <property type="entry name" value="DEATH-like_dom_sf"/>
</dbReference>
<dbReference type="EMBL" id="KN735293">
    <property type="protein sequence ID" value="KIH56752.1"/>
    <property type="molecule type" value="Genomic_DNA"/>
</dbReference>
<evidence type="ECO:0000313" key="2">
    <source>
        <dbReference type="Proteomes" id="UP000054047"/>
    </source>
</evidence>